<dbReference type="Pfam" id="PF00109">
    <property type="entry name" value="ketoacyl-synt"/>
    <property type="match status" value="1"/>
</dbReference>
<dbReference type="PANTHER" id="PTHR11712">
    <property type="entry name" value="POLYKETIDE SYNTHASE-RELATED"/>
    <property type="match status" value="1"/>
</dbReference>
<dbReference type="Proteomes" id="UP000286997">
    <property type="component" value="Unassembled WGS sequence"/>
</dbReference>
<dbReference type="CDD" id="cd00834">
    <property type="entry name" value="KAS_I_II"/>
    <property type="match status" value="1"/>
</dbReference>
<dbReference type="InterPro" id="IPR020841">
    <property type="entry name" value="PKS_Beta-ketoAc_synthase_dom"/>
</dbReference>
<dbReference type="GO" id="GO:0004315">
    <property type="term" value="F:3-oxoacyl-[acyl-carrier-protein] synthase activity"/>
    <property type="evidence" value="ECO:0007669"/>
    <property type="project" value="InterPro"/>
</dbReference>
<evidence type="ECO:0000256" key="3">
    <source>
        <dbReference type="ARBA" id="ARBA00022679"/>
    </source>
</evidence>
<evidence type="ECO:0000256" key="4">
    <source>
        <dbReference type="RuleBase" id="RU003694"/>
    </source>
</evidence>
<dbReference type="SUPFAM" id="SSF53901">
    <property type="entry name" value="Thiolase-like"/>
    <property type="match status" value="2"/>
</dbReference>
<dbReference type="AlphaFoldDB" id="A0A3S2WET9"/>
<reference evidence="6 7" key="1">
    <citation type="submission" date="2019-01" db="EMBL/GenBank/DDBJ databases">
        <authorList>
            <person name="Chen W.-M."/>
        </authorList>
    </citation>
    <scope>NUCLEOTIDE SEQUENCE [LARGE SCALE GENOMIC DNA]</scope>
    <source>
        <strain evidence="6 7">TER-1</strain>
    </source>
</reference>
<accession>A0A3S2WET9</accession>
<evidence type="ECO:0000313" key="6">
    <source>
        <dbReference type="EMBL" id="RVU20679.1"/>
    </source>
</evidence>
<dbReference type="PANTHER" id="PTHR11712:SF336">
    <property type="entry name" value="3-OXOACYL-[ACYL-CARRIER-PROTEIN] SYNTHASE, MITOCHONDRIAL"/>
    <property type="match status" value="1"/>
</dbReference>
<dbReference type="InterPro" id="IPR016039">
    <property type="entry name" value="Thiolase-like"/>
</dbReference>
<dbReference type="PROSITE" id="PS52004">
    <property type="entry name" value="KS3_2"/>
    <property type="match status" value="1"/>
</dbReference>
<evidence type="ECO:0000313" key="7">
    <source>
        <dbReference type="Proteomes" id="UP000286997"/>
    </source>
</evidence>
<comment type="similarity">
    <text evidence="2 4">Belongs to the thiolase-like superfamily. Beta-ketoacyl-ACP synthases family.</text>
</comment>
<dbReference type="InterPro" id="IPR014030">
    <property type="entry name" value="Ketoacyl_synth_N"/>
</dbReference>
<keyword evidence="7" id="KW-1185">Reference proteome</keyword>
<comment type="pathway">
    <text evidence="1">Lipid metabolism; fatty acid biosynthesis.</text>
</comment>
<gene>
    <name evidence="6" type="ORF">EOE48_04850</name>
</gene>
<dbReference type="SMART" id="SM00825">
    <property type="entry name" value="PKS_KS"/>
    <property type="match status" value="1"/>
</dbReference>
<dbReference type="RefSeq" id="WP_127727654.1">
    <property type="nucleotide sequence ID" value="NZ_SACP01000003.1"/>
</dbReference>
<dbReference type="InterPro" id="IPR000794">
    <property type="entry name" value="Beta-ketoacyl_synthase"/>
</dbReference>
<dbReference type="GO" id="GO:0005829">
    <property type="term" value="C:cytosol"/>
    <property type="evidence" value="ECO:0007669"/>
    <property type="project" value="TreeGrafter"/>
</dbReference>
<feature type="domain" description="Ketosynthase family 3 (KS3)" evidence="5">
    <location>
        <begin position="11"/>
        <end position="421"/>
    </location>
</feature>
<dbReference type="InterPro" id="IPR018201">
    <property type="entry name" value="Ketoacyl_synth_AS"/>
</dbReference>
<evidence type="ECO:0000256" key="1">
    <source>
        <dbReference type="ARBA" id="ARBA00005194"/>
    </source>
</evidence>
<dbReference type="Pfam" id="PF02801">
    <property type="entry name" value="Ketoacyl-synt_C"/>
    <property type="match status" value="1"/>
</dbReference>
<keyword evidence="3 4" id="KW-0808">Transferase</keyword>
<dbReference type="GO" id="GO:0006633">
    <property type="term" value="P:fatty acid biosynthetic process"/>
    <property type="evidence" value="ECO:0007669"/>
    <property type="project" value="InterPro"/>
</dbReference>
<dbReference type="EMBL" id="SACP01000003">
    <property type="protein sequence ID" value="RVU20679.1"/>
    <property type="molecule type" value="Genomic_DNA"/>
</dbReference>
<dbReference type="NCBIfam" id="NF005076">
    <property type="entry name" value="PRK06501.1"/>
    <property type="match status" value="1"/>
</dbReference>
<comment type="caution">
    <text evidence="6">The sequence shown here is derived from an EMBL/GenBank/DDBJ whole genome shotgun (WGS) entry which is preliminary data.</text>
</comment>
<dbReference type="InterPro" id="IPR014031">
    <property type="entry name" value="Ketoacyl_synth_C"/>
</dbReference>
<evidence type="ECO:0000259" key="5">
    <source>
        <dbReference type="PROSITE" id="PS52004"/>
    </source>
</evidence>
<name>A0A3S2WET9_9HYPH</name>
<evidence type="ECO:0000256" key="2">
    <source>
        <dbReference type="ARBA" id="ARBA00008467"/>
    </source>
</evidence>
<dbReference type="Gene3D" id="3.40.47.10">
    <property type="match status" value="1"/>
</dbReference>
<dbReference type="PROSITE" id="PS00606">
    <property type="entry name" value="KS3_1"/>
    <property type="match status" value="1"/>
</dbReference>
<protein>
    <submittedName>
        <fullName evidence="6">Beta-ketoacyl-ACP synthase</fullName>
    </submittedName>
</protein>
<sequence>MSRADRDALGRPLVAVTGLGIVTSLGIGAAENWAALTAGRSGIHAIRRFPTTGLRTRIAGTVDFLDAEPMVAPALSERFAASAAEEAIGQAGLGRAFPGALFIAVPPVEMEWPQRQALAEAAGAYGEVTYADLLRAAGTRRFDDWHDLFIFGTVADRIADRFGTRGSPISLSTACSSGATAIQLGVEAIRRGEMAAALCVGTDGSVNPESLIRFSLLSALSTQNDPPEAASKPFAKNRDGFVMGEGAAALVLEDAAAARARGARILGYVLGCGEKGDGFHRTRSSPDGAPIIAAIRGALDDAGIGPERIDTVNAHGTGTPENDKMEALGCLAVLGERMRSVPISSNKSMIGHTLTAAGAVEAAVSLLTIAHGRVPPTLNYAVPDPAIPLDVVTSARDLPVATVLSNSFGFGGQNTCLVFGAEPVA</sequence>
<organism evidence="6 7">
    <name type="scientific">Methylobacterium oryzihabitans</name>
    <dbReference type="NCBI Taxonomy" id="2499852"/>
    <lineage>
        <taxon>Bacteria</taxon>
        <taxon>Pseudomonadati</taxon>
        <taxon>Pseudomonadota</taxon>
        <taxon>Alphaproteobacteria</taxon>
        <taxon>Hyphomicrobiales</taxon>
        <taxon>Methylobacteriaceae</taxon>
        <taxon>Methylobacterium</taxon>
    </lineage>
</organism>
<proteinExistence type="inferred from homology"/>
<dbReference type="OrthoDB" id="9808669at2"/>